<dbReference type="AlphaFoldDB" id="A0A1H0BIA4"/>
<protein>
    <recommendedName>
        <fullName evidence="1">DUF4253 domain-containing protein</fullName>
    </recommendedName>
</protein>
<reference evidence="2 3" key="1">
    <citation type="submission" date="2016-10" db="EMBL/GenBank/DDBJ databases">
        <authorList>
            <person name="de Groot N.N."/>
        </authorList>
    </citation>
    <scope>NUCLEOTIDE SEQUENCE [LARGE SCALE GENOMIC DNA]</scope>
    <source>
        <strain evidence="2 3">CGMCC 4.2022</strain>
    </source>
</reference>
<dbReference type="STRING" id="310781.SAMN05216259_104196"/>
<dbReference type="Proteomes" id="UP000199341">
    <property type="component" value="Unassembled WGS sequence"/>
</dbReference>
<evidence type="ECO:0000313" key="2">
    <source>
        <dbReference type="EMBL" id="SDN45356.1"/>
    </source>
</evidence>
<sequence length="202" mass="22527">MGVRSADEVLGESWERYAREAIAAAGQDYPGRERVVELFGEPLEFGEVVAPFGERWPGLAPAAGELGADAEEIAERVAVRVHAGLRQEELTFLLDRPYRSEDVPRLLDELGLAGGWLFETEELRVILRSWEERYGARLVTLDGDRLAVSVAAPPRTPAQAEAVAAEHFAFSSDTITQGDDETLRDYAANQVLDHEVWSFWWD</sequence>
<name>A0A1H0BIA4_9ACTN</name>
<evidence type="ECO:0000259" key="1">
    <source>
        <dbReference type="Pfam" id="PF14062"/>
    </source>
</evidence>
<evidence type="ECO:0000313" key="3">
    <source>
        <dbReference type="Proteomes" id="UP000199341"/>
    </source>
</evidence>
<dbReference type="Pfam" id="PF14062">
    <property type="entry name" value="DUF4253"/>
    <property type="match status" value="1"/>
</dbReference>
<dbReference type="RefSeq" id="WP_245771319.1">
    <property type="nucleotide sequence ID" value="NZ_FNIE01000004.1"/>
</dbReference>
<keyword evidence="3" id="KW-1185">Reference proteome</keyword>
<organism evidence="2 3">
    <name type="scientific">Actinacidiphila guanduensis</name>
    <dbReference type="NCBI Taxonomy" id="310781"/>
    <lineage>
        <taxon>Bacteria</taxon>
        <taxon>Bacillati</taxon>
        <taxon>Actinomycetota</taxon>
        <taxon>Actinomycetes</taxon>
        <taxon>Kitasatosporales</taxon>
        <taxon>Streptomycetaceae</taxon>
        <taxon>Actinacidiphila</taxon>
    </lineage>
</organism>
<accession>A0A1H0BIA4</accession>
<dbReference type="InterPro" id="IPR025349">
    <property type="entry name" value="DUF4253"/>
</dbReference>
<feature type="domain" description="DUF4253" evidence="1">
    <location>
        <begin position="111"/>
        <end position="202"/>
    </location>
</feature>
<gene>
    <name evidence="2" type="ORF">SAMN05216259_104196</name>
</gene>
<dbReference type="EMBL" id="FNIE01000004">
    <property type="protein sequence ID" value="SDN45356.1"/>
    <property type="molecule type" value="Genomic_DNA"/>
</dbReference>
<proteinExistence type="predicted"/>